<feature type="domain" description="Peptidase S8/S53" evidence="8">
    <location>
        <begin position="140"/>
        <end position="602"/>
    </location>
</feature>
<dbReference type="PROSITE" id="PS00138">
    <property type="entry name" value="SUBTILASE_SER"/>
    <property type="match status" value="1"/>
</dbReference>
<dbReference type="InterPro" id="IPR023828">
    <property type="entry name" value="Peptidase_S8_Ser-AS"/>
</dbReference>
<dbReference type="PROSITE" id="PS51892">
    <property type="entry name" value="SUBTILASE"/>
    <property type="match status" value="1"/>
</dbReference>
<evidence type="ECO:0000259" key="8">
    <source>
        <dbReference type="Pfam" id="PF00082"/>
    </source>
</evidence>
<dbReference type="EMBL" id="VIRS01000043">
    <property type="protein sequence ID" value="TQS40317.1"/>
    <property type="molecule type" value="Genomic_DNA"/>
</dbReference>
<organism evidence="9 10">
    <name type="scientific">Cryptosporangium phraense</name>
    <dbReference type="NCBI Taxonomy" id="2593070"/>
    <lineage>
        <taxon>Bacteria</taxon>
        <taxon>Bacillati</taxon>
        <taxon>Actinomycetota</taxon>
        <taxon>Actinomycetes</taxon>
        <taxon>Cryptosporangiales</taxon>
        <taxon>Cryptosporangiaceae</taxon>
        <taxon>Cryptosporangium</taxon>
    </lineage>
</organism>
<dbReference type="PANTHER" id="PTHR43806:SF11">
    <property type="entry name" value="CEREVISIN-RELATED"/>
    <property type="match status" value="1"/>
</dbReference>
<evidence type="ECO:0000256" key="4">
    <source>
        <dbReference type="ARBA" id="ARBA00022825"/>
    </source>
</evidence>
<keyword evidence="10" id="KW-1185">Reference proteome</keyword>
<evidence type="ECO:0000256" key="5">
    <source>
        <dbReference type="PIRSR" id="PIRSR615500-1"/>
    </source>
</evidence>
<dbReference type="InterPro" id="IPR050131">
    <property type="entry name" value="Peptidase_S8_subtilisin-like"/>
</dbReference>
<dbReference type="GO" id="GO:0004252">
    <property type="term" value="F:serine-type endopeptidase activity"/>
    <property type="evidence" value="ECO:0007669"/>
    <property type="project" value="UniProtKB-UniRule"/>
</dbReference>
<feature type="active site" description="Charge relay system" evidence="5 6">
    <location>
        <position position="547"/>
    </location>
</feature>
<gene>
    <name evidence="9" type="ORF">FL583_35465</name>
</gene>
<accession>A0A545AG59</accession>
<dbReference type="OrthoDB" id="9813435at2"/>
<evidence type="ECO:0000256" key="6">
    <source>
        <dbReference type="PROSITE-ProRule" id="PRU01240"/>
    </source>
</evidence>
<protein>
    <submittedName>
        <fullName evidence="9">S8 family serine peptidase</fullName>
    </submittedName>
</protein>
<dbReference type="Gene3D" id="2.60.120.1290">
    <property type="match status" value="1"/>
</dbReference>
<feature type="active site" description="Charge relay system" evidence="5 6">
    <location>
        <position position="149"/>
    </location>
</feature>
<dbReference type="GO" id="GO:0006508">
    <property type="term" value="P:proteolysis"/>
    <property type="evidence" value="ECO:0007669"/>
    <property type="project" value="UniProtKB-KW"/>
</dbReference>
<dbReference type="InParanoid" id="A0A545AG59"/>
<reference evidence="9 10" key="1">
    <citation type="submission" date="2019-07" db="EMBL/GenBank/DDBJ databases">
        <title>Cryptosporangium phraense sp. nov., isolated from plant litter.</title>
        <authorList>
            <person name="Suriyachadkun C."/>
        </authorList>
    </citation>
    <scope>NUCLEOTIDE SEQUENCE [LARGE SCALE GENOMIC DNA]</scope>
    <source>
        <strain evidence="9 10">A-T 5661</strain>
    </source>
</reference>
<dbReference type="RefSeq" id="WP_142709274.1">
    <property type="nucleotide sequence ID" value="NZ_VIRS01000043.1"/>
</dbReference>
<proteinExistence type="inferred from homology"/>
<feature type="region of interest" description="Disordered" evidence="7">
    <location>
        <begin position="503"/>
        <end position="526"/>
    </location>
</feature>
<dbReference type="AlphaFoldDB" id="A0A545AG59"/>
<feature type="compositionally biased region" description="Polar residues" evidence="7">
    <location>
        <begin position="1"/>
        <end position="12"/>
    </location>
</feature>
<dbReference type="PANTHER" id="PTHR43806">
    <property type="entry name" value="PEPTIDASE S8"/>
    <property type="match status" value="1"/>
</dbReference>
<evidence type="ECO:0000313" key="10">
    <source>
        <dbReference type="Proteomes" id="UP000317982"/>
    </source>
</evidence>
<evidence type="ECO:0000256" key="2">
    <source>
        <dbReference type="ARBA" id="ARBA00022670"/>
    </source>
</evidence>
<dbReference type="InterPro" id="IPR000209">
    <property type="entry name" value="Peptidase_S8/S53_dom"/>
</dbReference>
<name>A0A545AG59_9ACTN</name>
<sequence>MPPDNAPQTFTPLTGPGGDEPVPMDPRLQLQVALQQEGRTKPATFSTGTDEIAVIAKVSNKEAFEAMPEVRPGVQVGDPAADGTVIVTARVPITALELVRRQDFVFSLKAAQRLRPQLGATTEDVGARPESLPDGQWTGGEGVIVGIVDFGGDFAHRNFQTATGRTRLLALWDQNTQGFTVDGDHLYGTVHEQADIDAALEKEDPYSALGYTVADATHGTHVMDIAAGNGRGTGTPGVAPEAELIFVDLAGTDLPAQGAGVVGSSFGDSVQLLEALAFIFVRAGETPCVVNVSLGTNGGPHDGTTLVEQGIDRLLTQAPNRAVCLAAANSHDDGAHASGTVPATGSLSLTWNITAGDPTQNELEIWYPGSAALRLELVRIVPNPADGTDRQVTVGTLDPGQSGTLTLDGGPAIFAANRLHDPNNGDNTIGVFLTEGITGRWLARLTSTTGAAVPIHAWIERDDSGRSTFSGPLLDDTHTIGSISCGRESIVVGCYDAHTPGTPISSFSSAGPTRDGRQKPEVSAPGARVVAAHSQSVSGVTRKSGTSMASPAVTGVVANLLAEVVVRQKRSLTIDEIRTLLISTARGSLPAAGAWDPQYGFGRVSVPALLDAVSEPPPA</sequence>
<keyword evidence="3 6" id="KW-0378">Hydrolase</keyword>
<evidence type="ECO:0000313" key="9">
    <source>
        <dbReference type="EMBL" id="TQS40317.1"/>
    </source>
</evidence>
<evidence type="ECO:0000256" key="3">
    <source>
        <dbReference type="ARBA" id="ARBA00022801"/>
    </source>
</evidence>
<evidence type="ECO:0000256" key="1">
    <source>
        <dbReference type="ARBA" id="ARBA00011073"/>
    </source>
</evidence>
<evidence type="ECO:0000256" key="7">
    <source>
        <dbReference type="SAM" id="MobiDB-lite"/>
    </source>
</evidence>
<dbReference type="Proteomes" id="UP000317982">
    <property type="component" value="Unassembled WGS sequence"/>
</dbReference>
<dbReference type="Pfam" id="PF00082">
    <property type="entry name" value="Peptidase_S8"/>
    <property type="match status" value="1"/>
</dbReference>
<dbReference type="InterPro" id="IPR015500">
    <property type="entry name" value="Peptidase_S8_subtilisin-rel"/>
</dbReference>
<feature type="active site" description="Charge relay system" evidence="5 6">
    <location>
        <position position="218"/>
    </location>
</feature>
<comment type="caution">
    <text evidence="9">The sequence shown here is derived from an EMBL/GenBank/DDBJ whole genome shotgun (WGS) entry which is preliminary data.</text>
</comment>
<feature type="region of interest" description="Disordered" evidence="7">
    <location>
        <begin position="1"/>
        <end position="23"/>
    </location>
</feature>
<dbReference type="SUPFAM" id="SSF52743">
    <property type="entry name" value="Subtilisin-like"/>
    <property type="match status" value="1"/>
</dbReference>
<dbReference type="Gene3D" id="3.40.50.200">
    <property type="entry name" value="Peptidase S8/S53 domain"/>
    <property type="match status" value="1"/>
</dbReference>
<keyword evidence="4 6" id="KW-0720">Serine protease</keyword>
<comment type="similarity">
    <text evidence="1 6">Belongs to the peptidase S8 family.</text>
</comment>
<keyword evidence="2 6" id="KW-0645">Protease</keyword>
<dbReference type="PRINTS" id="PR00723">
    <property type="entry name" value="SUBTILISIN"/>
</dbReference>
<dbReference type="InterPro" id="IPR036852">
    <property type="entry name" value="Peptidase_S8/S53_dom_sf"/>
</dbReference>